<proteinExistence type="predicted"/>
<comment type="caution">
    <text evidence="1">The sequence shown here is derived from an EMBL/GenBank/DDBJ whole genome shotgun (WGS) entry which is preliminary data.</text>
</comment>
<evidence type="ECO:0000313" key="2">
    <source>
        <dbReference type="Proteomes" id="UP000030014"/>
    </source>
</evidence>
<gene>
    <name evidence="1" type="ORF">Z955_13400</name>
</gene>
<dbReference type="Proteomes" id="UP000030014">
    <property type="component" value="Unassembled WGS sequence"/>
</dbReference>
<sequence length="143" mass="16829">IKLANNYINTNITNISLEETEVLIKDLISIEKDFKFDVFKERVDAIKNYSGKINNIVGMLRVAIRERWSYKIHINNNFMNDKKDSFNNYKQRDYDFKKLEKVMLGQSNDSLEDCIKREVSCENDDNDNMNYSTLDLVKQSGLI</sequence>
<protein>
    <submittedName>
        <fullName evidence="1">Uncharacterized protein</fullName>
    </submittedName>
</protein>
<accession>A0A0A0I670</accession>
<dbReference type="EMBL" id="JDRY01000086">
    <property type="protein sequence ID" value="KGM96108.1"/>
    <property type="molecule type" value="Genomic_DNA"/>
</dbReference>
<reference evidence="1 2" key="1">
    <citation type="submission" date="2014-01" db="EMBL/GenBank/DDBJ databases">
        <title>Plasmidome dynamics in the species complex Clostridium novyi sensu lato converts strains of independent lineages into distinctly different pathogens.</title>
        <authorList>
            <person name="Skarin H."/>
            <person name="Segerman B."/>
        </authorList>
    </citation>
    <scope>NUCLEOTIDE SEQUENCE [LARGE SCALE GENOMIC DNA]</scope>
    <source>
        <strain evidence="1 2">DC5</strain>
    </source>
</reference>
<dbReference type="AlphaFoldDB" id="A0A0A0I670"/>
<evidence type="ECO:0000313" key="1">
    <source>
        <dbReference type="EMBL" id="KGM96108.1"/>
    </source>
</evidence>
<name>A0A0A0I670_CLOBO</name>
<feature type="non-terminal residue" evidence="1">
    <location>
        <position position="1"/>
    </location>
</feature>
<organism evidence="1 2">
    <name type="scientific">Clostridium botulinum C/D str. DC5</name>
    <dbReference type="NCBI Taxonomy" id="1443128"/>
    <lineage>
        <taxon>Bacteria</taxon>
        <taxon>Bacillati</taxon>
        <taxon>Bacillota</taxon>
        <taxon>Clostridia</taxon>
        <taxon>Eubacteriales</taxon>
        <taxon>Clostridiaceae</taxon>
        <taxon>Clostridium</taxon>
    </lineage>
</organism>